<proteinExistence type="predicted"/>
<dbReference type="Proteomes" id="UP000053815">
    <property type="component" value="Unassembled WGS sequence"/>
</dbReference>
<accession>A0A0C9N6R9</accession>
<keyword evidence="2" id="KW-1133">Transmembrane helix</keyword>
<name>A0A0C9N6R9_9FUNG</name>
<evidence type="ECO:0000256" key="1">
    <source>
        <dbReference type="SAM" id="MobiDB-lite"/>
    </source>
</evidence>
<protein>
    <submittedName>
        <fullName evidence="3">Uncharacterized protein</fullName>
    </submittedName>
</protein>
<gene>
    <name evidence="3" type="ORF">MAM1_0882d11333</name>
</gene>
<dbReference type="OrthoDB" id="2247731at2759"/>
<evidence type="ECO:0000313" key="3">
    <source>
        <dbReference type="EMBL" id="GAN11747.1"/>
    </source>
</evidence>
<feature type="region of interest" description="Disordered" evidence="1">
    <location>
        <begin position="333"/>
        <end position="355"/>
    </location>
</feature>
<keyword evidence="2" id="KW-0812">Transmembrane</keyword>
<evidence type="ECO:0000256" key="2">
    <source>
        <dbReference type="SAM" id="Phobius"/>
    </source>
</evidence>
<evidence type="ECO:0000313" key="4">
    <source>
        <dbReference type="Proteomes" id="UP000053815"/>
    </source>
</evidence>
<feature type="compositionally biased region" description="Basic and acidic residues" evidence="1">
    <location>
        <begin position="338"/>
        <end position="355"/>
    </location>
</feature>
<keyword evidence="2" id="KW-0472">Membrane</keyword>
<keyword evidence="4" id="KW-1185">Reference proteome</keyword>
<dbReference type="EMBL" id="DF837171">
    <property type="protein sequence ID" value="GAN11747.1"/>
    <property type="molecule type" value="Genomic_DNA"/>
</dbReference>
<feature type="transmembrane region" description="Helical" evidence="2">
    <location>
        <begin position="239"/>
        <end position="259"/>
    </location>
</feature>
<organism evidence="3">
    <name type="scientific">Mucor ambiguus</name>
    <dbReference type="NCBI Taxonomy" id="91626"/>
    <lineage>
        <taxon>Eukaryota</taxon>
        <taxon>Fungi</taxon>
        <taxon>Fungi incertae sedis</taxon>
        <taxon>Mucoromycota</taxon>
        <taxon>Mucoromycotina</taxon>
        <taxon>Mucoromycetes</taxon>
        <taxon>Mucorales</taxon>
        <taxon>Mucorineae</taxon>
        <taxon>Mucoraceae</taxon>
        <taxon>Mucor</taxon>
    </lineage>
</organism>
<reference evidence="3" key="1">
    <citation type="submission" date="2014-09" db="EMBL/GenBank/DDBJ databases">
        <title>Draft genome sequence of an oleaginous Mucoromycotina fungus Mucor ambiguus NBRC6742.</title>
        <authorList>
            <person name="Takeda I."/>
            <person name="Yamane N."/>
            <person name="Morita T."/>
            <person name="Tamano K."/>
            <person name="Machida M."/>
            <person name="Baker S."/>
            <person name="Koike H."/>
        </authorList>
    </citation>
    <scope>NUCLEOTIDE SEQUENCE</scope>
    <source>
        <strain evidence="3">NBRC 6742</strain>
    </source>
</reference>
<dbReference type="AlphaFoldDB" id="A0A0C9N6R9"/>
<sequence length="355" mass="40245">MINNLSDIHGNAIKTAILYSADCYPTLLDVNDTIYRPQKQYGSVSAPSFSSVSIFNHNSSHMTVGVKKQVHSTFYNRNKNATFPSDCSIGNRANFANNFRDLPYDTVLCELKNASLGNYYLTIFQATGRSFQENYAINTVYTYQKSLMFNAKGEIMVFDFTSFQAYNVERNLLNNKEHMVVYSRNNLLYGSPPDIDTSTDLTNDAIGSLLKEQDPSELNQEIVDILVGFTLNQTEMANVIFTPTWWIVTMSVLVFIFLIRCASRLVVRFISEYADNLRNILLLTIERSYAWEKTMKIKNIGVLLTDESNETDRVVLLSVNGYPVTIASKSTSIESSLTEERRTSTDEKINKSHSN</sequence>